<dbReference type="InterPro" id="IPR036291">
    <property type="entry name" value="NAD(P)-bd_dom_sf"/>
</dbReference>
<evidence type="ECO:0000259" key="6">
    <source>
        <dbReference type="Pfam" id="PF00107"/>
    </source>
</evidence>
<dbReference type="GO" id="GO:0008270">
    <property type="term" value="F:zinc ion binding"/>
    <property type="evidence" value="ECO:0007669"/>
    <property type="project" value="InterPro"/>
</dbReference>
<keyword evidence="3 5" id="KW-0862">Zinc</keyword>
<feature type="domain" description="Alcohol dehydrogenase-like N-terminal" evidence="7">
    <location>
        <begin position="33"/>
        <end position="153"/>
    </location>
</feature>
<accession>K7YKR9</accession>
<dbReference type="FunFam" id="3.40.50.720:FF:000022">
    <property type="entry name" value="Cinnamyl alcohol dehydrogenase"/>
    <property type="match status" value="1"/>
</dbReference>
<dbReference type="CDD" id="cd05283">
    <property type="entry name" value="CAD1"/>
    <property type="match status" value="1"/>
</dbReference>
<evidence type="ECO:0000256" key="2">
    <source>
        <dbReference type="ARBA" id="ARBA00022723"/>
    </source>
</evidence>
<keyword evidence="4" id="KW-0560">Oxidoreductase</keyword>
<evidence type="ECO:0000256" key="3">
    <source>
        <dbReference type="ARBA" id="ARBA00022833"/>
    </source>
</evidence>
<evidence type="ECO:0000313" key="8">
    <source>
        <dbReference type="EMBL" id="AFX98062.1"/>
    </source>
</evidence>
<dbReference type="InterPro" id="IPR047109">
    <property type="entry name" value="CAD-like"/>
</dbReference>
<evidence type="ECO:0000259" key="7">
    <source>
        <dbReference type="Pfam" id="PF08240"/>
    </source>
</evidence>
<dbReference type="Pfam" id="PF00107">
    <property type="entry name" value="ADH_zinc_N"/>
    <property type="match status" value="1"/>
</dbReference>
<dbReference type="InterPro" id="IPR002328">
    <property type="entry name" value="ADH_Zn_CS"/>
</dbReference>
<keyword evidence="2 5" id="KW-0479">Metal-binding</keyword>
<dbReference type="Gene3D" id="3.90.180.10">
    <property type="entry name" value="Medium-chain alcohol dehydrogenases, catalytic domain"/>
    <property type="match status" value="1"/>
</dbReference>
<comment type="similarity">
    <text evidence="5">Belongs to the zinc-containing alcohol dehydrogenase family.</text>
</comment>
<dbReference type="GO" id="GO:0016616">
    <property type="term" value="F:oxidoreductase activity, acting on the CH-OH group of donors, NAD or NADP as acceptor"/>
    <property type="evidence" value="ECO:0007669"/>
    <property type="project" value="InterPro"/>
</dbReference>
<dbReference type="PROSITE" id="PS00059">
    <property type="entry name" value="ADH_ZINC"/>
    <property type="match status" value="1"/>
</dbReference>
<gene>
    <name evidence="8" type="primary">CAD1</name>
</gene>
<evidence type="ECO:0000256" key="1">
    <source>
        <dbReference type="ARBA" id="ARBA00001947"/>
    </source>
</evidence>
<dbReference type="EMBL" id="JQ904034">
    <property type="protein sequence ID" value="AFX98062.1"/>
    <property type="molecule type" value="mRNA"/>
</dbReference>
<evidence type="ECO:0000256" key="5">
    <source>
        <dbReference type="RuleBase" id="RU361277"/>
    </source>
</evidence>
<dbReference type="InterPro" id="IPR011032">
    <property type="entry name" value="GroES-like_sf"/>
</dbReference>
<organism evidence="8">
    <name type="scientific">Cunninghamia lanceolata</name>
    <name type="common">China fir</name>
    <name type="synonym">Pinus lanceolata</name>
    <dbReference type="NCBI Taxonomy" id="28977"/>
    <lineage>
        <taxon>Eukaryota</taxon>
        <taxon>Viridiplantae</taxon>
        <taxon>Streptophyta</taxon>
        <taxon>Embryophyta</taxon>
        <taxon>Tracheophyta</taxon>
        <taxon>Spermatophyta</taxon>
        <taxon>Pinopsida</taxon>
        <taxon>Pinidae</taxon>
        <taxon>Conifers II</taxon>
        <taxon>Cupressales</taxon>
        <taxon>Cupressaceae</taxon>
        <taxon>Cunninghamia</taxon>
    </lineage>
</organism>
<comment type="cofactor">
    <cofactor evidence="1 5">
        <name>Zn(2+)</name>
        <dbReference type="ChEBI" id="CHEBI:29105"/>
    </cofactor>
</comment>
<dbReference type="PANTHER" id="PTHR42683">
    <property type="entry name" value="ALDEHYDE REDUCTASE"/>
    <property type="match status" value="1"/>
</dbReference>
<protein>
    <submittedName>
        <fullName evidence="8">Cinnamyl alcohol dehydrogenase</fullName>
    </submittedName>
</protein>
<dbReference type="SUPFAM" id="SSF50129">
    <property type="entry name" value="GroES-like"/>
    <property type="match status" value="1"/>
</dbReference>
<dbReference type="SUPFAM" id="SSF51735">
    <property type="entry name" value="NAD(P)-binding Rossmann-fold domains"/>
    <property type="match status" value="1"/>
</dbReference>
<dbReference type="AlphaFoldDB" id="K7YKR9"/>
<proteinExistence type="evidence at transcript level"/>
<evidence type="ECO:0000256" key="4">
    <source>
        <dbReference type="ARBA" id="ARBA00023002"/>
    </source>
</evidence>
<sequence>MAETLSQQALGWAARDTSAVFSPFHFSRRANGAEDVSIKILFCGICHTDLHFAKNDFGTTTYPIVPGHEITGTVTDVGSNIENLFKVGDRVGAGCMVGSCNAPTCEPCKEGSESYCPNVILTYNSVYHDGTPTFGGYSNIIVVNYRYVVQFPEKLALDAGAPLLCAGITVYSPMKYYGMTEAAEGKHLGVVGLGGLGHVAIKFGKALGMRVTVISTSSHKEREAKELLAADDFLVSKDHQQMQGAAKSLDYIIDTASAVHPIEPLLNLLKLNGKLVFVGAPVKPLELPIMPLLFGRKMIGGSLIGGMKETQEMLDFCGEHNITCEIEKISIEYLNTAMKRLLNSDVKYRFVIDIAGTLK</sequence>
<dbReference type="InterPro" id="IPR013154">
    <property type="entry name" value="ADH-like_N"/>
</dbReference>
<feature type="domain" description="Alcohol dehydrogenase-like C-terminal" evidence="6">
    <location>
        <begin position="195"/>
        <end position="317"/>
    </location>
</feature>
<dbReference type="Pfam" id="PF08240">
    <property type="entry name" value="ADH_N"/>
    <property type="match status" value="1"/>
</dbReference>
<dbReference type="Gene3D" id="3.40.50.720">
    <property type="entry name" value="NAD(P)-binding Rossmann-like Domain"/>
    <property type="match status" value="1"/>
</dbReference>
<reference evidence="8" key="1">
    <citation type="journal article" date="2012" name="BMC Genomics">
        <title>De novo characterization of the Chinese fir (Cunninghamia lanceolata) transcriptome and analysis of candidate genes involved in cellulose and lignin biosynthesis.</title>
        <authorList>
            <person name="Huang H.H."/>
            <person name="Xu L.L."/>
            <person name="Tong Z.K."/>
            <person name="Lin E.P."/>
            <person name="Liu Q.P."/>
            <person name="Cheng L.J."/>
            <person name="Zhu M.Y."/>
        </authorList>
    </citation>
    <scope>NUCLEOTIDE SEQUENCE</scope>
</reference>
<dbReference type="InterPro" id="IPR013149">
    <property type="entry name" value="ADH-like_C"/>
</dbReference>
<name>K7YKR9_CUNLA</name>